<dbReference type="Proteomes" id="UP000653305">
    <property type="component" value="Unassembled WGS sequence"/>
</dbReference>
<dbReference type="Gene3D" id="1.10.510.10">
    <property type="entry name" value="Transferase(Phosphotransferase) domain 1"/>
    <property type="match status" value="1"/>
</dbReference>
<dbReference type="GO" id="GO:0004672">
    <property type="term" value="F:protein kinase activity"/>
    <property type="evidence" value="ECO:0007669"/>
    <property type="project" value="InterPro"/>
</dbReference>
<accession>A0A830BQN8</accession>
<dbReference type="AlphaFoldDB" id="A0A830BQN8"/>
<name>A0A830BQN8_9LAMI</name>
<gene>
    <name evidence="2" type="ORF">PHJA_001059300</name>
</gene>
<dbReference type="SMART" id="SM00220">
    <property type="entry name" value="S_TKc"/>
    <property type="match status" value="1"/>
</dbReference>
<comment type="caution">
    <text evidence="2">The sequence shown here is derived from an EMBL/GenBank/DDBJ whole genome shotgun (WGS) entry which is preliminary data.</text>
</comment>
<keyword evidence="3" id="KW-1185">Reference proteome</keyword>
<reference evidence="2" key="1">
    <citation type="submission" date="2020-07" db="EMBL/GenBank/DDBJ databases">
        <title>Ethylene signaling mediates host invasion by parasitic plants.</title>
        <authorList>
            <person name="Yoshida S."/>
        </authorList>
    </citation>
    <scope>NUCLEOTIDE SEQUENCE</scope>
    <source>
        <strain evidence="2">Okayama</strain>
    </source>
</reference>
<organism evidence="2 3">
    <name type="scientific">Phtheirospermum japonicum</name>
    <dbReference type="NCBI Taxonomy" id="374723"/>
    <lineage>
        <taxon>Eukaryota</taxon>
        <taxon>Viridiplantae</taxon>
        <taxon>Streptophyta</taxon>
        <taxon>Embryophyta</taxon>
        <taxon>Tracheophyta</taxon>
        <taxon>Spermatophyta</taxon>
        <taxon>Magnoliopsida</taxon>
        <taxon>eudicotyledons</taxon>
        <taxon>Gunneridae</taxon>
        <taxon>Pentapetalae</taxon>
        <taxon>asterids</taxon>
        <taxon>lamiids</taxon>
        <taxon>Lamiales</taxon>
        <taxon>Orobanchaceae</taxon>
        <taxon>Orobanchaceae incertae sedis</taxon>
        <taxon>Phtheirospermum</taxon>
    </lineage>
</organism>
<dbReference type="PANTHER" id="PTHR48011:SF18">
    <property type="entry name" value="MITOGEN-ACTIVATED PROTEIN KINASE KINASE KINASE 19-RELATED"/>
    <property type="match status" value="1"/>
</dbReference>
<dbReference type="GO" id="GO:0005524">
    <property type="term" value="F:ATP binding"/>
    <property type="evidence" value="ECO:0007669"/>
    <property type="project" value="InterPro"/>
</dbReference>
<evidence type="ECO:0000259" key="1">
    <source>
        <dbReference type="PROSITE" id="PS50011"/>
    </source>
</evidence>
<dbReference type="OrthoDB" id="1542418at2759"/>
<dbReference type="InterPro" id="IPR011009">
    <property type="entry name" value="Kinase-like_dom_sf"/>
</dbReference>
<dbReference type="PROSITE" id="PS00108">
    <property type="entry name" value="PROTEIN_KINASE_ST"/>
    <property type="match status" value="1"/>
</dbReference>
<dbReference type="Pfam" id="PF00069">
    <property type="entry name" value="Pkinase"/>
    <property type="match status" value="1"/>
</dbReference>
<dbReference type="PANTHER" id="PTHR48011">
    <property type="entry name" value="CCR4-NOT TRANSCRIPTIONAL COMPLEX SUBUNIT CAF120-RELATED"/>
    <property type="match status" value="1"/>
</dbReference>
<dbReference type="EMBL" id="BMAC01000180">
    <property type="protein sequence ID" value="GFP89156.1"/>
    <property type="molecule type" value="Genomic_DNA"/>
</dbReference>
<dbReference type="InterPro" id="IPR008271">
    <property type="entry name" value="Ser/Thr_kinase_AS"/>
</dbReference>
<keyword evidence="2" id="KW-0808">Transferase</keyword>
<protein>
    <submittedName>
        <fullName evidence="2">Mitogen-activated protein kinase kinase kinase npk1</fullName>
    </submittedName>
</protein>
<dbReference type="InterPro" id="IPR052751">
    <property type="entry name" value="Plant_MAPKKK"/>
</dbReference>
<evidence type="ECO:0000313" key="3">
    <source>
        <dbReference type="Proteomes" id="UP000653305"/>
    </source>
</evidence>
<dbReference type="InterPro" id="IPR000719">
    <property type="entry name" value="Prot_kinase_dom"/>
</dbReference>
<feature type="domain" description="Protein kinase" evidence="1">
    <location>
        <begin position="1"/>
        <end position="166"/>
    </location>
</feature>
<keyword evidence="2" id="KW-0418">Kinase</keyword>
<dbReference type="PROSITE" id="PS50011">
    <property type="entry name" value="PROTEIN_KINASE_DOM"/>
    <property type="match status" value="1"/>
</dbReference>
<dbReference type="SUPFAM" id="SSF56112">
    <property type="entry name" value="Protein kinase-like (PK-like)"/>
    <property type="match status" value="1"/>
</dbReference>
<dbReference type="GO" id="GO:0007165">
    <property type="term" value="P:signal transduction"/>
    <property type="evidence" value="ECO:0007669"/>
    <property type="project" value="TreeGrafter"/>
</dbReference>
<evidence type="ECO:0000313" key="2">
    <source>
        <dbReference type="EMBL" id="GFP89156.1"/>
    </source>
</evidence>
<proteinExistence type="predicted"/>
<sequence>MPEMIMSRCTKSILTALVHIHKLGYVHCDVKPHNVLLSERGHAKLVDFGSCVSIDAGKSYAGKSCDFRGTVVYAAPESIARQKFVPESDIWALGCSVLQMLTGKSPWVFDKKTEVKDALFRIGCSIPEIPTNNKISKEAKDFLRKCLVKDPTARWKADMLIDHPFVQKPDHPLTASNCSTHHQHQRHHGIHSIVPHCFHVPKVQAC</sequence>